<evidence type="ECO:0000259" key="4">
    <source>
        <dbReference type="Pfam" id="PF18120"/>
    </source>
</evidence>
<feature type="domain" description="Glycoside hydrolase family 42 N-terminal" evidence="3">
    <location>
        <begin position="60"/>
        <end position="241"/>
    </location>
</feature>
<dbReference type="FunFam" id="3.20.20.80:FF:000135">
    <property type="entry name" value="Beta-galactosidase, putative, bgl35A"/>
    <property type="match status" value="1"/>
</dbReference>
<feature type="domain" description="DUF5597" evidence="4">
    <location>
        <begin position="393"/>
        <end position="537"/>
    </location>
</feature>
<protein>
    <submittedName>
        <fullName evidence="6">DUF5597 domain-containing protein</fullName>
    </submittedName>
</protein>
<dbReference type="InterPro" id="IPR013529">
    <property type="entry name" value="Glyco_hydro_42_N"/>
</dbReference>
<evidence type="ECO:0000313" key="7">
    <source>
        <dbReference type="Proteomes" id="UP001368318"/>
    </source>
</evidence>
<reference evidence="6 7" key="1">
    <citation type="submission" date="2023-10" db="EMBL/GenBank/DDBJ databases">
        <title>Culture-based analysis of two novel bacteria associated with mangrove crab gills.</title>
        <authorList>
            <person name="Yang X."/>
            <person name="Garuglieri E."/>
            <person name="Van Goethem M.W."/>
            <person name="Fusi M."/>
            <person name="Marasco R."/>
            <person name="Daffonchio D.G."/>
        </authorList>
    </citation>
    <scope>NUCLEOTIDE SEQUENCE</scope>
    <source>
        <strain evidence="6">UG2-1</strain>
        <strain evidence="5">UG2-2</strain>
        <strain evidence="7">UG2_2</strain>
    </source>
</reference>
<accession>A0AAU6P6E9</accession>
<dbReference type="InterPro" id="IPR017853">
    <property type="entry name" value="GH"/>
</dbReference>
<dbReference type="Pfam" id="PF02449">
    <property type="entry name" value="Glyco_hydro_42"/>
    <property type="match status" value="1"/>
</dbReference>
<dbReference type="EMBL" id="CP136924">
    <property type="protein sequence ID" value="WXA01902.1"/>
    <property type="molecule type" value="Genomic_DNA"/>
</dbReference>
<dbReference type="AlphaFoldDB" id="A0AAU6P6E9"/>
<sequence>MTRILIILISIISLHSFKTYAQKEGDKLPYLKHKNGRHALFVDDEPYLILGAQCNNSSAWPETLPKVWSAMEKLHINTLEIPIYWEQFEPQQNKYDYSVINTIITQAREHNIRLVLLWFATWKNGSNHYMPQWMKQQPDKYFNMVDKNGNTIDSPSPHAQATLHADIKAFSAFMEHLKAFDKQQTVIMVQVQNEPGAWGSVRDYSKLAEKIFNQPVPNKVLKAAKKSPKLNNNWTDVFGKNADEFFQAWHVASYIGKVAEAGKAIYPIPLYVNAAIRNPINPGPPYYQVGGPNDNVFELWKAAAPAVDLLAPDIYFSDPKVYLKVLEVYSRTDNPLFIPETFWHDDYTKFFYSALHHGAIGYAPFGLDDKRIRLGKDGTKLTEKDMYHPTAINYKLFKPMARTIAKLNFEGKIKTAVQLNKIDSLSPRGNAFDRVNYLTDKTLHFENWDIDIAFGLFTRLSRTKYQPKLADGRLLAAKLNDNQFLLAGYHSRVMFKPTGKNKGKQWQYLVVEEGHYENGKFKPDRILNGDQTDWGLVFDTPKLLRVTVYTR</sequence>
<keyword evidence="2" id="KW-0326">Glycosidase</keyword>
<evidence type="ECO:0000256" key="2">
    <source>
        <dbReference type="ARBA" id="ARBA00023295"/>
    </source>
</evidence>
<dbReference type="Proteomes" id="UP001368318">
    <property type="component" value="Chromosome"/>
</dbReference>
<dbReference type="KEGG" id="mcaa:R3L15_12525"/>
<evidence type="ECO:0000256" key="1">
    <source>
        <dbReference type="ARBA" id="ARBA00022801"/>
    </source>
</evidence>
<dbReference type="SUPFAM" id="SSF51445">
    <property type="entry name" value="(Trans)glycosidases"/>
    <property type="match status" value="1"/>
</dbReference>
<keyword evidence="1" id="KW-0378">Hydrolase</keyword>
<dbReference type="Gene3D" id="3.20.20.80">
    <property type="entry name" value="Glycosidases"/>
    <property type="match status" value="1"/>
</dbReference>
<proteinExistence type="predicted"/>
<dbReference type="InterPro" id="IPR040719">
    <property type="entry name" value="DUF5597"/>
</dbReference>
<keyword evidence="7" id="KW-1185">Reference proteome</keyword>
<organism evidence="6">
    <name type="scientific">Mangrovimonas cancribranchiae</name>
    <dbReference type="NCBI Taxonomy" id="3080055"/>
    <lineage>
        <taxon>Bacteria</taxon>
        <taxon>Pseudomonadati</taxon>
        <taxon>Bacteroidota</taxon>
        <taxon>Flavobacteriia</taxon>
        <taxon>Flavobacteriales</taxon>
        <taxon>Flavobacteriaceae</taxon>
        <taxon>Mangrovimonas</taxon>
    </lineage>
</organism>
<gene>
    <name evidence="6" type="ORF">R3L15_12525</name>
    <name evidence="5" type="ORF">R3L16_09065</name>
</gene>
<evidence type="ECO:0000313" key="5">
    <source>
        <dbReference type="EMBL" id="WXA01902.1"/>
    </source>
</evidence>
<dbReference type="GO" id="GO:0004565">
    <property type="term" value="F:beta-galactosidase activity"/>
    <property type="evidence" value="ECO:0007669"/>
    <property type="project" value="InterPro"/>
</dbReference>
<dbReference type="Pfam" id="PF18120">
    <property type="entry name" value="DUF5597"/>
    <property type="match status" value="1"/>
</dbReference>
<evidence type="ECO:0000259" key="3">
    <source>
        <dbReference type="Pfam" id="PF02449"/>
    </source>
</evidence>
<dbReference type="RefSeq" id="WP_338732062.1">
    <property type="nucleotide sequence ID" value="NZ_CP136924.1"/>
</dbReference>
<dbReference type="GO" id="GO:0009341">
    <property type="term" value="C:beta-galactosidase complex"/>
    <property type="evidence" value="ECO:0007669"/>
    <property type="project" value="InterPro"/>
</dbReference>
<dbReference type="Gene3D" id="2.60.220.20">
    <property type="entry name" value="putative beta-Galactosidase from caulobacter crescentus"/>
    <property type="match status" value="1"/>
</dbReference>
<name>A0AAU6P6E9_9FLAO</name>
<dbReference type="GO" id="GO:0005975">
    <property type="term" value="P:carbohydrate metabolic process"/>
    <property type="evidence" value="ECO:0007669"/>
    <property type="project" value="InterPro"/>
</dbReference>
<evidence type="ECO:0000313" key="6">
    <source>
        <dbReference type="EMBL" id="WXA12937.1"/>
    </source>
</evidence>
<dbReference type="EMBL" id="CP136925">
    <property type="protein sequence ID" value="WXA12937.1"/>
    <property type="molecule type" value="Genomic_DNA"/>
</dbReference>